<feature type="region of interest" description="Disordered" evidence="1">
    <location>
        <begin position="402"/>
        <end position="425"/>
    </location>
</feature>
<dbReference type="AlphaFoldDB" id="A0A8H3EYK3"/>
<evidence type="ECO:0000313" key="3">
    <source>
        <dbReference type="EMBL" id="CAF9914907.1"/>
    </source>
</evidence>
<feature type="compositionally biased region" description="Low complexity" evidence="1">
    <location>
        <begin position="147"/>
        <end position="156"/>
    </location>
</feature>
<feature type="compositionally biased region" description="Low complexity" evidence="1">
    <location>
        <begin position="58"/>
        <end position="93"/>
    </location>
</feature>
<feature type="region of interest" description="Disordered" evidence="1">
    <location>
        <begin position="58"/>
        <end position="178"/>
    </location>
</feature>
<dbReference type="Proteomes" id="UP000664203">
    <property type="component" value="Unassembled WGS sequence"/>
</dbReference>
<dbReference type="OrthoDB" id="5599902at2759"/>
<evidence type="ECO:0000256" key="1">
    <source>
        <dbReference type="SAM" id="MobiDB-lite"/>
    </source>
</evidence>
<feature type="domain" description="DUF8032" evidence="2">
    <location>
        <begin position="187"/>
        <end position="281"/>
    </location>
</feature>
<dbReference type="InterPro" id="IPR058345">
    <property type="entry name" value="DUF8032"/>
</dbReference>
<feature type="region of interest" description="Disordered" evidence="1">
    <location>
        <begin position="436"/>
        <end position="455"/>
    </location>
</feature>
<dbReference type="Pfam" id="PF26087">
    <property type="entry name" value="DUF8032"/>
    <property type="match status" value="2"/>
</dbReference>
<gene>
    <name evidence="3" type="ORF">ALECFALPRED_009849</name>
</gene>
<feature type="compositionally biased region" description="Low complexity" evidence="1">
    <location>
        <begin position="19"/>
        <end position="32"/>
    </location>
</feature>
<feature type="region of interest" description="Disordered" evidence="1">
    <location>
        <begin position="1"/>
        <end position="38"/>
    </location>
</feature>
<feature type="compositionally biased region" description="Polar residues" evidence="1">
    <location>
        <begin position="9"/>
        <end position="18"/>
    </location>
</feature>
<proteinExistence type="predicted"/>
<feature type="domain" description="DUF8032" evidence="2">
    <location>
        <begin position="467"/>
        <end position="519"/>
    </location>
</feature>
<name>A0A8H3EYK3_9LECA</name>
<feature type="region of interest" description="Disordered" evidence="1">
    <location>
        <begin position="280"/>
        <end position="383"/>
    </location>
</feature>
<accession>A0A8H3EYK3</accession>
<evidence type="ECO:0000313" key="4">
    <source>
        <dbReference type="Proteomes" id="UP000664203"/>
    </source>
</evidence>
<feature type="compositionally biased region" description="Basic residues" evidence="1">
    <location>
        <begin position="287"/>
        <end position="303"/>
    </location>
</feature>
<keyword evidence="4" id="KW-1185">Reference proteome</keyword>
<reference evidence="3" key="1">
    <citation type="submission" date="2021-03" db="EMBL/GenBank/DDBJ databases">
        <authorList>
            <person name="Tagirdzhanova G."/>
        </authorList>
    </citation>
    <scope>NUCLEOTIDE SEQUENCE</scope>
</reference>
<comment type="caution">
    <text evidence="3">The sequence shown here is derived from an EMBL/GenBank/DDBJ whole genome shotgun (WGS) entry which is preliminary data.</text>
</comment>
<evidence type="ECO:0000259" key="2">
    <source>
        <dbReference type="Pfam" id="PF26087"/>
    </source>
</evidence>
<dbReference type="PANTHER" id="PTHR22949">
    <property type="entry name" value="WHITE COLLAR 2 PROTEIN WC2"/>
    <property type="match status" value="1"/>
</dbReference>
<feature type="compositionally biased region" description="Low complexity" evidence="1">
    <location>
        <begin position="354"/>
        <end position="366"/>
    </location>
</feature>
<feature type="compositionally biased region" description="Polar residues" evidence="1">
    <location>
        <begin position="94"/>
        <end position="110"/>
    </location>
</feature>
<dbReference type="EMBL" id="CAJPDR010000078">
    <property type="protein sequence ID" value="CAF9914907.1"/>
    <property type="molecule type" value="Genomic_DNA"/>
</dbReference>
<protein>
    <recommendedName>
        <fullName evidence="2">DUF8032 domain-containing protein</fullName>
    </recommendedName>
</protein>
<sequence length="662" mass="72942">MAAAHMQQRPYQQQVYHTPQSNSPASVASSQSHDQHGRMFAQAPAQIQQVYGYPQYQVQPSAYPQHPGQQQQQQQHHMMASQPLLPHQQAQPPMTHQSSVQQPGITNSPRPRTKLEPGIPRQMDPATLQRSPTGPMAPNHNAPTGPSQNGNGLHSGQSGGGGVNPNAAPGPIPATTPLVVRQDNNGVQWIAFEYSRDRVKMEYTIRCDVESVNTDSLAQDFRNENCVYPRACCAKDSYKGNRLQYENECNTVGWALAELNPCLRAKRGLIQRAVDSWRNSNQDPRLRSRRVRRMAKINTRKNANHTNNHLAGPREVGGQSSSTNPMAAPVQRPPPANISMAGPAQLHHHHAHPDGTTTGSTDDVSVNGDFDPPAPDQQAPHPSLASIRQSSVFHGYQAYPQHAASAPSIPPHLSNGLDHSMPNHAISTSASIPTAATKIDQSSPSPEKKHSSVFSDVPEAKRRKFILVDDTDRKTRVRVKVNLESVEIAEIPDSYRRDNSVYPRSWLPTEMPQSPRAKKARRVRFVEDDVEDGAEGEGEGLGVAEMGKGMQVGRVIVPVPMVEVKEAELKVPGLGRRAKEKEDKLNDLGYRMSWSQSRTFAGRVMFLQKSLDAYRNKVGSTMAAGGQDVSTVAPYLETRIGKKMWVERMSKRARGSKRADTP</sequence>
<dbReference type="PANTHER" id="PTHR22949:SF0">
    <property type="entry name" value="RE27538P"/>
    <property type="match status" value="1"/>
</dbReference>
<organism evidence="3 4">
    <name type="scientific">Alectoria fallacina</name>
    <dbReference type="NCBI Taxonomy" id="1903189"/>
    <lineage>
        <taxon>Eukaryota</taxon>
        <taxon>Fungi</taxon>
        <taxon>Dikarya</taxon>
        <taxon>Ascomycota</taxon>
        <taxon>Pezizomycotina</taxon>
        <taxon>Lecanoromycetes</taxon>
        <taxon>OSLEUM clade</taxon>
        <taxon>Lecanoromycetidae</taxon>
        <taxon>Lecanorales</taxon>
        <taxon>Lecanorineae</taxon>
        <taxon>Parmeliaceae</taxon>
        <taxon>Alectoria</taxon>
    </lineage>
</organism>